<comment type="caution">
    <text evidence="1">The sequence shown here is derived from an EMBL/GenBank/DDBJ whole genome shotgun (WGS) entry which is preliminary data.</text>
</comment>
<name>A0ACC0VWI2_9STRA</name>
<evidence type="ECO:0000313" key="2">
    <source>
        <dbReference type="Proteomes" id="UP001163321"/>
    </source>
</evidence>
<proteinExistence type="predicted"/>
<accession>A0ACC0VWI2</accession>
<reference evidence="1 2" key="1">
    <citation type="journal article" date="2022" name="bioRxiv">
        <title>The genome of the oomycete Peronosclerospora sorghi, a cosmopolitan pathogen of maize and sorghum, is inflated with dispersed pseudogenes.</title>
        <authorList>
            <person name="Fletcher K."/>
            <person name="Martin F."/>
            <person name="Isakeit T."/>
            <person name="Cavanaugh K."/>
            <person name="Magill C."/>
            <person name="Michelmore R."/>
        </authorList>
    </citation>
    <scope>NUCLEOTIDE SEQUENCE [LARGE SCALE GENOMIC DNA]</scope>
    <source>
        <strain evidence="1">P6</strain>
    </source>
</reference>
<organism evidence="1 2">
    <name type="scientific">Peronosclerospora sorghi</name>
    <dbReference type="NCBI Taxonomy" id="230839"/>
    <lineage>
        <taxon>Eukaryota</taxon>
        <taxon>Sar</taxon>
        <taxon>Stramenopiles</taxon>
        <taxon>Oomycota</taxon>
        <taxon>Peronosporomycetes</taxon>
        <taxon>Peronosporales</taxon>
        <taxon>Peronosporaceae</taxon>
        <taxon>Peronosclerospora</taxon>
    </lineage>
</organism>
<dbReference type="Proteomes" id="UP001163321">
    <property type="component" value="Chromosome 6"/>
</dbReference>
<dbReference type="EMBL" id="CM047585">
    <property type="protein sequence ID" value="KAI9910859.1"/>
    <property type="molecule type" value="Genomic_DNA"/>
</dbReference>
<evidence type="ECO:0000313" key="1">
    <source>
        <dbReference type="EMBL" id="KAI9910859.1"/>
    </source>
</evidence>
<sequence>MSDHCGLASTNRNAHNRLAVHWDYRSLHIAAAEQLPVENAVAFLLKSRCDALHKSLSDSEQALALEPERTKAQVEHLFREQAEASEARIQALQDDPKELRKESKTWKRKISFRYRQRVL</sequence>
<gene>
    <name evidence="1" type="ORF">PsorP6_009961</name>
</gene>
<protein>
    <submittedName>
        <fullName evidence="1">Uncharacterized protein</fullName>
    </submittedName>
</protein>
<keyword evidence="2" id="KW-1185">Reference proteome</keyword>